<evidence type="ECO:0000259" key="5">
    <source>
        <dbReference type="PROSITE" id="PS51319"/>
    </source>
</evidence>
<accession>A0ABM0W2I7</accession>
<dbReference type="Proteomes" id="UP000694864">
    <property type="component" value="Chromosome 15"/>
</dbReference>
<feature type="compositionally biased region" description="Basic and acidic residues" evidence="4">
    <location>
        <begin position="338"/>
        <end position="369"/>
    </location>
</feature>
<feature type="compositionally biased region" description="Basic residues" evidence="4">
    <location>
        <begin position="384"/>
        <end position="397"/>
    </location>
</feature>
<evidence type="ECO:0000256" key="2">
    <source>
        <dbReference type="ARBA" id="ARBA00023242"/>
    </source>
</evidence>
<dbReference type="PANTHER" id="PTHR46554:SF2">
    <property type="entry name" value="TFIIS N-TERMINAL DOMAIN-CONTAINING PROTEIN"/>
    <property type="match status" value="1"/>
</dbReference>
<dbReference type="PROSITE" id="PS51319">
    <property type="entry name" value="TFIIS_N"/>
    <property type="match status" value="1"/>
</dbReference>
<sequence length="397" mass="46169">MMKRSESLDDWREYFRRGDSDIFGIIDNAIMVAASDYPNEFKSKRDSIAELLFSYRLSRRRHHHLEVSIPGDQEEFEHCPMTTVVDKVEDVRKLNKKNQIIEEDDDDDDDTVIVDEVIRIKNILLNKEDEPDSVLLECLRKLESMTMNVDMLKDTEIGKAVNGLRRHSSDKISKLAKTLFAEWKKLVDQWMNTPKEIAGAEGTPESVNLSVIDEEETFPSPPHDLDIYAPEPNGFELSQILDCLDCDGNPRHSVESEPERKLQSIPRRRPTNEASVVGRSNKDQQMRREEADVRPIKHSAIDVGEPRRQPKQSREQMVQRKPLAVAEQKRKLAGQQQQRDKLKALDPDTKFEFAKRRLQESYQHHENAKRQRTIQVLETIPKQSKVHKPQLKRPARR</sequence>
<gene>
    <name evidence="7" type="primary">LOC104745268</name>
</gene>
<dbReference type="Pfam" id="PF08711">
    <property type="entry name" value="Med26"/>
    <property type="match status" value="1"/>
</dbReference>
<feature type="region of interest" description="Disordered" evidence="4">
    <location>
        <begin position="249"/>
        <end position="397"/>
    </location>
</feature>
<dbReference type="SMART" id="SM00509">
    <property type="entry name" value="TFS2N"/>
    <property type="match status" value="1"/>
</dbReference>
<comment type="subcellular location">
    <subcellularLocation>
        <location evidence="1 3">Nucleus</location>
    </subcellularLocation>
</comment>
<dbReference type="Gene3D" id="1.20.930.10">
    <property type="entry name" value="Conserved domain common to transcription factors TFIIS, elongin A, CRSP70"/>
    <property type="match status" value="1"/>
</dbReference>
<evidence type="ECO:0000313" key="7">
    <source>
        <dbReference type="RefSeq" id="XP_010464771.1"/>
    </source>
</evidence>
<organism evidence="6 7">
    <name type="scientific">Camelina sativa</name>
    <name type="common">False flax</name>
    <name type="synonym">Myagrum sativum</name>
    <dbReference type="NCBI Taxonomy" id="90675"/>
    <lineage>
        <taxon>Eukaryota</taxon>
        <taxon>Viridiplantae</taxon>
        <taxon>Streptophyta</taxon>
        <taxon>Embryophyta</taxon>
        <taxon>Tracheophyta</taxon>
        <taxon>Spermatophyta</taxon>
        <taxon>Magnoliopsida</taxon>
        <taxon>eudicotyledons</taxon>
        <taxon>Gunneridae</taxon>
        <taxon>Pentapetalae</taxon>
        <taxon>rosids</taxon>
        <taxon>malvids</taxon>
        <taxon>Brassicales</taxon>
        <taxon>Brassicaceae</taxon>
        <taxon>Camelineae</taxon>
        <taxon>Camelina</taxon>
    </lineage>
</organism>
<name>A0ABM0W2I7_CAMSA</name>
<dbReference type="RefSeq" id="XP_010464771.1">
    <property type="nucleotide sequence ID" value="XM_010466469.2"/>
</dbReference>
<reference evidence="6" key="1">
    <citation type="journal article" date="2014" name="Nat. Commun.">
        <title>The emerging biofuel crop Camelina sativa retains a highly undifferentiated hexaploid genome structure.</title>
        <authorList>
            <person name="Kagale S."/>
            <person name="Koh C."/>
            <person name="Nixon J."/>
            <person name="Bollina V."/>
            <person name="Clarke W.E."/>
            <person name="Tuteja R."/>
            <person name="Spillane C."/>
            <person name="Robinson S.J."/>
            <person name="Links M.G."/>
            <person name="Clarke C."/>
            <person name="Higgins E.E."/>
            <person name="Huebert T."/>
            <person name="Sharpe A.G."/>
            <person name="Parkin I.A."/>
        </authorList>
    </citation>
    <scope>NUCLEOTIDE SEQUENCE [LARGE SCALE GENOMIC DNA]</scope>
    <source>
        <strain evidence="6">cv. DH55</strain>
    </source>
</reference>
<feature type="compositionally biased region" description="Basic and acidic residues" evidence="4">
    <location>
        <begin position="304"/>
        <end position="318"/>
    </location>
</feature>
<dbReference type="InterPro" id="IPR035441">
    <property type="entry name" value="TFIIS/LEDGF_dom_sf"/>
</dbReference>
<feature type="compositionally biased region" description="Basic and acidic residues" evidence="4">
    <location>
        <begin position="280"/>
        <end position="295"/>
    </location>
</feature>
<feature type="compositionally biased region" description="Basic and acidic residues" evidence="4">
    <location>
        <begin position="249"/>
        <end position="262"/>
    </location>
</feature>
<evidence type="ECO:0000256" key="4">
    <source>
        <dbReference type="SAM" id="MobiDB-lite"/>
    </source>
</evidence>
<dbReference type="PANTHER" id="PTHR46554">
    <property type="entry name" value="MEDIATOR OF RNA POLYMERASE II TRANSCRIPTION SUBUNIT 26A-RELATED"/>
    <property type="match status" value="1"/>
</dbReference>
<dbReference type="SUPFAM" id="SSF47676">
    <property type="entry name" value="Conserved domain common to transcription factors TFIIS, elongin A, CRSP70"/>
    <property type="match status" value="1"/>
</dbReference>
<dbReference type="GeneID" id="104745268"/>
<keyword evidence="2 3" id="KW-0539">Nucleus</keyword>
<dbReference type="InterPro" id="IPR017923">
    <property type="entry name" value="TFIIS_N"/>
</dbReference>
<reference evidence="7" key="2">
    <citation type="submission" date="2025-08" db="UniProtKB">
        <authorList>
            <consortium name="RefSeq"/>
        </authorList>
    </citation>
    <scope>IDENTIFICATION</scope>
    <source>
        <tissue evidence="7">Leaf</tissue>
    </source>
</reference>
<evidence type="ECO:0000313" key="6">
    <source>
        <dbReference type="Proteomes" id="UP000694864"/>
    </source>
</evidence>
<dbReference type="CDD" id="cd00183">
    <property type="entry name" value="TFIIS_I"/>
    <property type="match status" value="1"/>
</dbReference>
<dbReference type="InterPro" id="IPR003617">
    <property type="entry name" value="TFIIS/CRSP70_N_sub"/>
</dbReference>
<protein>
    <submittedName>
        <fullName evidence="7">Probable mediator of RNA polymerase II transcription subunit 26a</fullName>
    </submittedName>
</protein>
<evidence type="ECO:0000256" key="3">
    <source>
        <dbReference type="PROSITE-ProRule" id="PRU00649"/>
    </source>
</evidence>
<proteinExistence type="predicted"/>
<evidence type="ECO:0000256" key="1">
    <source>
        <dbReference type="ARBA" id="ARBA00004123"/>
    </source>
</evidence>
<feature type="domain" description="TFIIS N-terminal" evidence="5">
    <location>
        <begin position="115"/>
        <end position="190"/>
    </location>
</feature>
<keyword evidence="6" id="KW-1185">Reference proteome</keyword>